<evidence type="ECO:0000259" key="4">
    <source>
        <dbReference type="PROSITE" id="PS50983"/>
    </source>
</evidence>
<sequence length="316" mass="34273">MNKWLKLAVLTLFATLLLVACSTKPEPTTSEAPVQDDSAYPVAIKDATGKEISFDKAPEKIITTAPSITETLFALGLNDEIIGVSDNDTYPKEATEKEKIGGMTLDAEKIVALAPDVVFIHETSVASSEAALQQLQDAGVTAFVVPESKNFDETYQAIELIGEVVGHEDAAKMIVTTMQDKVKKVADDVKALDVERSVFIETSDAPSIYTAGKGSYVQEMFDLLGATNVAKDGGDNWFEIDPEAIVKGNPDVIIVQYDYVPDIIEKVKKRDGFSSIEAVKNDRVVQVDVDSTSRTGPRLADGFEEIAKAIYPEAFQ</sequence>
<evidence type="ECO:0000256" key="2">
    <source>
        <dbReference type="ARBA" id="ARBA00022729"/>
    </source>
</evidence>
<dbReference type="Pfam" id="PF01497">
    <property type="entry name" value="Peripla_BP_2"/>
    <property type="match status" value="1"/>
</dbReference>
<dbReference type="HOGENOM" id="CLU_038034_2_5_9"/>
<organism evidence="5">
    <name type="scientific">Metalysinibacillus saudimassiliensis</name>
    <dbReference type="NCBI Taxonomy" id="1461583"/>
    <lineage>
        <taxon>Bacteria</taxon>
        <taxon>Bacillati</taxon>
        <taxon>Bacillota</taxon>
        <taxon>Bacilli</taxon>
        <taxon>Bacillales</taxon>
        <taxon>Caryophanaceae</taxon>
        <taxon>Metalysinibacillus</taxon>
    </lineage>
</organism>
<comment type="similarity">
    <text evidence="1">Belongs to the bacterial solute-binding protein 8 family.</text>
</comment>
<dbReference type="PROSITE" id="PS51257">
    <property type="entry name" value="PROKAR_LIPOPROTEIN"/>
    <property type="match status" value="1"/>
</dbReference>
<proteinExistence type="inferred from homology"/>
<evidence type="ECO:0000256" key="3">
    <source>
        <dbReference type="SAM" id="SignalP"/>
    </source>
</evidence>
<name>A0A078M637_9BACL</name>
<dbReference type="CDD" id="cd01143">
    <property type="entry name" value="YvrC"/>
    <property type="match status" value="1"/>
</dbReference>
<dbReference type="PATRIC" id="fig|1461583.4.peg.959"/>
<accession>A0A078M637</accession>
<dbReference type="SUPFAM" id="SSF53807">
    <property type="entry name" value="Helical backbone' metal receptor"/>
    <property type="match status" value="1"/>
</dbReference>
<dbReference type="InterPro" id="IPR050902">
    <property type="entry name" value="ABC_Transporter_SBP"/>
</dbReference>
<dbReference type="GO" id="GO:0071281">
    <property type="term" value="P:cellular response to iron ion"/>
    <property type="evidence" value="ECO:0007669"/>
    <property type="project" value="TreeGrafter"/>
</dbReference>
<dbReference type="InterPro" id="IPR002491">
    <property type="entry name" value="ABC_transptr_periplasmic_BD"/>
</dbReference>
<evidence type="ECO:0000256" key="1">
    <source>
        <dbReference type="ARBA" id="ARBA00008814"/>
    </source>
</evidence>
<dbReference type="Gene3D" id="3.40.50.1980">
    <property type="entry name" value="Nitrogenase molybdenum iron protein domain"/>
    <property type="match status" value="2"/>
</dbReference>
<dbReference type="EMBL" id="LN483074">
    <property type="protein sequence ID" value="CEA01704.1"/>
    <property type="molecule type" value="Genomic_DNA"/>
</dbReference>
<dbReference type="NCBIfam" id="NF038402">
    <property type="entry name" value="TroA_like"/>
    <property type="match status" value="1"/>
</dbReference>
<dbReference type="PANTHER" id="PTHR30535">
    <property type="entry name" value="VITAMIN B12-BINDING PROTEIN"/>
    <property type="match status" value="1"/>
</dbReference>
<feature type="chain" id="PRO_5039339856" evidence="3">
    <location>
        <begin position="21"/>
        <end position="316"/>
    </location>
</feature>
<dbReference type="InterPro" id="IPR054828">
    <property type="entry name" value="Vit_B12_bind_prot"/>
</dbReference>
<gene>
    <name evidence="5" type="primary">btuF_2</name>
    <name evidence="5" type="ORF">BN1050_00998</name>
</gene>
<keyword evidence="2 3" id="KW-0732">Signal</keyword>
<dbReference type="AlphaFoldDB" id="A0A078M637"/>
<dbReference type="PROSITE" id="PS50983">
    <property type="entry name" value="FE_B12_PBP"/>
    <property type="match status" value="1"/>
</dbReference>
<feature type="domain" description="Fe/B12 periplasmic-binding" evidence="4">
    <location>
        <begin position="60"/>
        <end position="314"/>
    </location>
</feature>
<feature type="signal peptide" evidence="3">
    <location>
        <begin position="1"/>
        <end position="20"/>
    </location>
</feature>
<reference evidence="5" key="1">
    <citation type="submission" date="2014-07" db="EMBL/GenBank/DDBJ databases">
        <authorList>
            <person name="Urmite Genomes Urmite Genomes"/>
        </authorList>
    </citation>
    <scope>NUCLEOTIDE SEQUENCE</scope>
    <source>
        <strain evidence="5">13S34_air</strain>
    </source>
</reference>
<dbReference type="PANTHER" id="PTHR30535:SF34">
    <property type="entry name" value="MOLYBDATE-BINDING PROTEIN MOLA"/>
    <property type="match status" value="1"/>
</dbReference>
<evidence type="ECO:0000313" key="5">
    <source>
        <dbReference type="EMBL" id="CEA01704.1"/>
    </source>
</evidence>
<protein>
    <submittedName>
        <fullName evidence="5">Vitamin B12-binding protein</fullName>
    </submittedName>
</protein>